<accession>A0AAV7K7Z0</accession>
<dbReference type="GO" id="GO:0016226">
    <property type="term" value="P:iron-sulfur cluster assembly"/>
    <property type="evidence" value="ECO:0007669"/>
    <property type="project" value="TreeGrafter"/>
</dbReference>
<protein>
    <recommendedName>
        <fullName evidence="6">Transferase caf17, mitochondrial</fullName>
    </recommendedName>
</protein>
<evidence type="ECO:0000256" key="3">
    <source>
        <dbReference type="ARBA" id="ARBA00023128"/>
    </source>
</evidence>
<evidence type="ECO:0000313" key="4">
    <source>
        <dbReference type="EMBL" id="KAI6657299.1"/>
    </source>
</evidence>
<dbReference type="Gene3D" id="3.30.1360.120">
    <property type="entry name" value="Probable tRNA modification gtpase trme, domain 1"/>
    <property type="match status" value="1"/>
</dbReference>
<dbReference type="EMBL" id="JAKMXF010000111">
    <property type="protein sequence ID" value="KAI6657299.1"/>
    <property type="molecule type" value="Genomic_DNA"/>
</dbReference>
<organism evidence="4 5">
    <name type="scientific">Oopsacas minuta</name>
    <dbReference type="NCBI Taxonomy" id="111878"/>
    <lineage>
        <taxon>Eukaryota</taxon>
        <taxon>Metazoa</taxon>
        <taxon>Porifera</taxon>
        <taxon>Hexactinellida</taxon>
        <taxon>Hexasterophora</taxon>
        <taxon>Lyssacinosida</taxon>
        <taxon>Leucopsacidae</taxon>
        <taxon>Oopsacas</taxon>
    </lineage>
</organism>
<gene>
    <name evidence="4" type="ORF">LOD99_47</name>
</gene>
<evidence type="ECO:0000256" key="1">
    <source>
        <dbReference type="ARBA" id="ARBA00004173"/>
    </source>
</evidence>
<dbReference type="PANTHER" id="PTHR22602">
    <property type="entry name" value="TRANSFERASE CAF17, MITOCHONDRIAL-RELATED"/>
    <property type="match status" value="1"/>
</dbReference>
<evidence type="ECO:0000313" key="5">
    <source>
        <dbReference type="Proteomes" id="UP001165289"/>
    </source>
</evidence>
<comment type="caution">
    <text evidence="4">The sequence shown here is derived from an EMBL/GenBank/DDBJ whole genome shotgun (WGS) entry which is preliminary data.</text>
</comment>
<keyword evidence="2" id="KW-0809">Transit peptide</keyword>
<dbReference type="AlphaFoldDB" id="A0AAV7K7Z0"/>
<name>A0AAV7K7Z0_9METZ</name>
<evidence type="ECO:0008006" key="6">
    <source>
        <dbReference type="Google" id="ProtNLM"/>
    </source>
</evidence>
<dbReference type="Proteomes" id="UP001165289">
    <property type="component" value="Unassembled WGS sequence"/>
</dbReference>
<evidence type="ECO:0000256" key="2">
    <source>
        <dbReference type="ARBA" id="ARBA00022946"/>
    </source>
</evidence>
<dbReference type="SUPFAM" id="SSF103025">
    <property type="entry name" value="Folate-binding domain"/>
    <property type="match status" value="1"/>
</dbReference>
<reference evidence="4 5" key="1">
    <citation type="journal article" date="2023" name="BMC Biol.">
        <title>The compact genome of the sponge Oopsacas minuta (Hexactinellida) is lacking key metazoan core genes.</title>
        <authorList>
            <person name="Santini S."/>
            <person name="Schenkelaars Q."/>
            <person name="Jourda C."/>
            <person name="Duchesne M."/>
            <person name="Belahbib H."/>
            <person name="Rocher C."/>
            <person name="Selva M."/>
            <person name="Riesgo A."/>
            <person name="Vervoort M."/>
            <person name="Leys S.P."/>
            <person name="Kodjabachian L."/>
            <person name="Le Bivic A."/>
            <person name="Borchiellini C."/>
            <person name="Claverie J.M."/>
            <person name="Renard E."/>
        </authorList>
    </citation>
    <scope>NUCLEOTIDE SEQUENCE [LARGE SCALE GENOMIC DNA]</scope>
    <source>
        <strain evidence="4">SPO-2</strain>
    </source>
</reference>
<dbReference type="InterPro" id="IPR045179">
    <property type="entry name" value="YgfZ/GcvT"/>
</dbReference>
<proteinExistence type="predicted"/>
<sequence>MYTLIRPGVFRQIPSIQIHKQFIRRRRKYMGFDLPTESVDPTNMIHEPFGRNQKQILRPTKYSEIQLWMLNSYHEPLLVAPLSQRQLIGISGDGANALLNGLITNDLNSLEKERIIFTYALNAKGRILFEMLIYRFEEIAKVLDTNTRQRFAGTDENYVIECDHRTAPDLIKHIRTFMLRRKINFIPLTDVNLFHIYPTPFEEEDKRVYQAFTDPRNSFLGSRLVIPKTFDVKHYTQDLIYVSNLCYRDYLNHHAIPEGPLDITPGKYYPLEFSGDLMNGISFTKGCYLGQELTTRTYYTGRIRKRLLALRWSIFSEPLVVEPGYEIVDCMDLNYKKVGKVINFHNLLSSGIGLVDYYTMRVYPRIPAIRIPPKKFEQVVMHPPFWWTVEQQEIFNDDEDKVYKRTDSCYNKKMDKADQDRIYKDMQEEYVDRGIDQAMI</sequence>
<dbReference type="PANTHER" id="PTHR22602:SF0">
    <property type="entry name" value="TRANSFERASE CAF17, MITOCHONDRIAL-RELATED"/>
    <property type="match status" value="1"/>
</dbReference>
<keyword evidence="5" id="KW-1185">Reference proteome</keyword>
<dbReference type="Gene3D" id="2.40.30.160">
    <property type="match status" value="1"/>
</dbReference>
<dbReference type="NCBIfam" id="TIGR03317">
    <property type="entry name" value="ygfZ_signature"/>
    <property type="match status" value="1"/>
</dbReference>
<keyword evidence="3" id="KW-0496">Mitochondrion</keyword>
<comment type="subcellular location">
    <subcellularLocation>
        <location evidence="1">Mitochondrion</location>
    </subcellularLocation>
</comment>
<dbReference type="GO" id="GO:0005759">
    <property type="term" value="C:mitochondrial matrix"/>
    <property type="evidence" value="ECO:0007669"/>
    <property type="project" value="TreeGrafter"/>
</dbReference>
<dbReference type="InterPro" id="IPR017703">
    <property type="entry name" value="YgfZ/GCV_T_CS"/>
</dbReference>
<dbReference type="InterPro" id="IPR027266">
    <property type="entry name" value="TrmE/GcvT-like"/>
</dbReference>